<proteinExistence type="predicted"/>
<protein>
    <submittedName>
        <fullName evidence="2">Uncharacterized protein</fullName>
    </submittedName>
</protein>
<keyword evidence="3" id="KW-1185">Reference proteome</keyword>
<dbReference type="Proteomes" id="UP001066276">
    <property type="component" value="Chromosome 4_1"/>
</dbReference>
<comment type="caution">
    <text evidence="2">The sequence shown here is derived from an EMBL/GenBank/DDBJ whole genome shotgun (WGS) entry which is preliminary data.</text>
</comment>
<evidence type="ECO:0000256" key="1">
    <source>
        <dbReference type="SAM" id="MobiDB-lite"/>
    </source>
</evidence>
<evidence type="ECO:0000313" key="2">
    <source>
        <dbReference type="EMBL" id="KAJ1172651.1"/>
    </source>
</evidence>
<dbReference type="AlphaFoldDB" id="A0AAV7T8A7"/>
<accession>A0AAV7T8A7</accession>
<name>A0AAV7T8A7_PLEWA</name>
<dbReference type="EMBL" id="JANPWB010000007">
    <property type="protein sequence ID" value="KAJ1172651.1"/>
    <property type="molecule type" value="Genomic_DNA"/>
</dbReference>
<feature type="region of interest" description="Disordered" evidence="1">
    <location>
        <begin position="1"/>
        <end position="48"/>
    </location>
</feature>
<organism evidence="2 3">
    <name type="scientific">Pleurodeles waltl</name>
    <name type="common">Iberian ribbed newt</name>
    <dbReference type="NCBI Taxonomy" id="8319"/>
    <lineage>
        <taxon>Eukaryota</taxon>
        <taxon>Metazoa</taxon>
        <taxon>Chordata</taxon>
        <taxon>Craniata</taxon>
        <taxon>Vertebrata</taxon>
        <taxon>Euteleostomi</taxon>
        <taxon>Amphibia</taxon>
        <taxon>Batrachia</taxon>
        <taxon>Caudata</taxon>
        <taxon>Salamandroidea</taxon>
        <taxon>Salamandridae</taxon>
        <taxon>Pleurodelinae</taxon>
        <taxon>Pleurodeles</taxon>
    </lineage>
</organism>
<reference evidence="2" key="1">
    <citation type="journal article" date="2022" name="bioRxiv">
        <title>Sequencing and chromosome-scale assembly of the giantPleurodeles waltlgenome.</title>
        <authorList>
            <person name="Brown T."/>
            <person name="Elewa A."/>
            <person name="Iarovenko S."/>
            <person name="Subramanian E."/>
            <person name="Araus A.J."/>
            <person name="Petzold A."/>
            <person name="Susuki M."/>
            <person name="Suzuki K.-i.T."/>
            <person name="Hayashi T."/>
            <person name="Toyoda A."/>
            <person name="Oliveira C."/>
            <person name="Osipova E."/>
            <person name="Leigh N.D."/>
            <person name="Simon A."/>
            <person name="Yun M.H."/>
        </authorList>
    </citation>
    <scope>NUCLEOTIDE SEQUENCE</scope>
    <source>
        <strain evidence="2">20211129_DDA</strain>
        <tissue evidence="2">Liver</tissue>
    </source>
</reference>
<evidence type="ECO:0000313" key="3">
    <source>
        <dbReference type="Proteomes" id="UP001066276"/>
    </source>
</evidence>
<sequence>MSYWRSQRKEKTPPQGPPPSGTSITITGRGRPPEPQVNLGNGARGVGEPKSIAQERGEEQSTPCPTLCSSMDFSLLAAFVAAASLSWPGPSTASYHRLWASRAPLPSIILLDPLWLQTHICPSLLALGIRCTCTLLSCLRSADPSPTGPPPSSRLELTHAAWKGLGDGHKPCRILGTWSELY</sequence>
<gene>
    <name evidence="2" type="ORF">NDU88_004495</name>
</gene>